<dbReference type="AlphaFoldDB" id="A0AA36D0W8"/>
<feature type="non-terminal residue" evidence="3">
    <location>
        <position position="553"/>
    </location>
</feature>
<gene>
    <name evidence="3" type="ORF">MSPICULIGERA_LOCUS16269</name>
</gene>
<proteinExistence type="predicted"/>
<feature type="region of interest" description="Disordered" evidence="1">
    <location>
        <begin position="19"/>
        <end position="77"/>
    </location>
</feature>
<keyword evidence="4" id="KW-1185">Reference proteome</keyword>
<evidence type="ECO:0000256" key="2">
    <source>
        <dbReference type="SAM" id="Phobius"/>
    </source>
</evidence>
<comment type="caution">
    <text evidence="3">The sequence shown here is derived from an EMBL/GenBank/DDBJ whole genome shotgun (WGS) entry which is preliminary data.</text>
</comment>
<reference evidence="3" key="1">
    <citation type="submission" date="2023-06" db="EMBL/GenBank/DDBJ databases">
        <authorList>
            <person name="Delattre M."/>
        </authorList>
    </citation>
    <scope>NUCLEOTIDE SEQUENCE</scope>
    <source>
        <strain evidence="3">AF72</strain>
    </source>
</reference>
<keyword evidence="2" id="KW-1133">Transmembrane helix</keyword>
<feature type="compositionally biased region" description="Low complexity" evidence="1">
    <location>
        <begin position="43"/>
        <end position="57"/>
    </location>
</feature>
<evidence type="ECO:0000256" key="1">
    <source>
        <dbReference type="SAM" id="MobiDB-lite"/>
    </source>
</evidence>
<organism evidence="3 4">
    <name type="scientific">Mesorhabditis spiculigera</name>
    <dbReference type="NCBI Taxonomy" id="96644"/>
    <lineage>
        <taxon>Eukaryota</taxon>
        <taxon>Metazoa</taxon>
        <taxon>Ecdysozoa</taxon>
        <taxon>Nematoda</taxon>
        <taxon>Chromadorea</taxon>
        <taxon>Rhabditida</taxon>
        <taxon>Rhabditina</taxon>
        <taxon>Rhabditomorpha</taxon>
        <taxon>Rhabditoidea</taxon>
        <taxon>Rhabditidae</taxon>
        <taxon>Mesorhabditinae</taxon>
        <taxon>Mesorhabditis</taxon>
    </lineage>
</organism>
<dbReference type="Proteomes" id="UP001177023">
    <property type="component" value="Unassembled WGS sequence"/>
</dbReference>
<protein>
    <submittedName>
        <fullName evidence="3">Uncharacterized protein</fullName>
    </submittedName>
</protein>
<keyword evidence="2" id="KW-0472">Membrane</keyword>
<sequence length="553" mass="61235">MSNYNKPIRRINRFLMQTKSDKDVPETAEVELPPGLLAPVPSPATATDATATQSSSDRYTATGSNAPQKNIVSQADDYSANRSMRAKRACLAKEPFACVAKSIIDGLPAGAASKKSSISDEGCEHCPMEECQLIAGSLIDDGQLVLITKPNMRAVAKCTPKDDTCGNTDSATCLKPVSFVTAGHEHSELFPFNLCTRKMLVDGTCPKDLLSRSPYVADKIVITLDYHVQCEPGFMVPTIASDIGCVPSLHQAAGLSPDDPEVFPDDVKDLEKIQFCAKLTQLPNPLNCVPRPLKGFTLAAGLPKSVAPAAETPCLYPGRGAKKAEDCVLMDLLIPPTDTQKEPLIIPGDRNGIGPYATLQSTTDNLARKWTPWEEPHRMFPRCIDISDVVGLTQPHVDEVQNDFFLNCETNPYYQRAVTTRNAAQMAALKIEPTKCDTMRSSRRLFCRWLDFASTTAVPAEESPDLARQIFAYPLWIIYDAVLLAAVVFVFIFYSVHGCRQWRKIVVENRNWRRLGPYGVIRQYNNKCDFDPQLEATEFAKHPEKNRNLVRRH</sequence>
<evidence type="ECO:0000313" key="3">
    <source>
        <dbReference type="EMBL" id="CAJ0578005.1"/>
    </source>
</evidence>
<keyword evidence="2" id="KW-0812">Transmembrane</keyword>
<feature type="compositionally biased region" description="Polar residues" evidence="1">
    <location>
        <begin position="58"/>
        <end position="73"/>
    </location>
</feature>
<accession>A0AA36D0W8</accession>
<dbReference type="EMBL" id="CATQJA010002652">
    <property type="protein sequence ID" value="CAJ0578005.1"/>
    <property type="molecule type" value="Genomic_DNA"/>
</dbReference>
<feature type="transmembrane region" description="Helical" evidence="2">
    <location>
        <begin position="473"/>
        <end position="494"/>
    </location>
</feature>
<name>A0AA36D0W8_9BILA</name>
<evidence type="ECO:0000313" key="4">
    <source>
        <dbReference type="Proteomes" id="UP001177023"/>
    </source>
</evidence>